<accession>A0A836Z2G0</accession>
<name>A0A836Z2G0_9NEIS</name>
<comment type="caution">
    <text evidence="2">The sequence shown here is derived from an EMBL/GenBank/DDBJ whole genome shotgun (WGS) entry which is preliminary data.</text>
</comment>
<keyword evidence="1" id="KW-1133">Transmembrane helix</keyword>
<reference evidence="2 3" key="1">
    <citation type="submission" date="2014-03" db="EMBL/GenBank/DDBJ databases">
        <title>The genomes of two eusocial bee gut symbionts.</title>
        <authorList>
            <person name="Kwong W.K."/>
            <person name="Engel P."/>
            <person name="Koch H."/>
            <person name="Moran N.A."/>
        </authorList>
    </citation>
    <scope>NUCLEOTIDE SEQUENCE [LARGE SCALE GENOMIC DNA]</scope>
    <source>
        <strain evidence="3">wkB29</strain>
    </source>
</reference>
<feature type="transmembrane region" description="Helical" evidence="1">
    <location>
        <begin position="39"/>
        <end position="62"/>
    </location>
</feature>
<proteinExistence type="predicted"/>
<evidence type="ECO:0000256" key="1">
    <source>
        <dbReference type="SAM" id="Phobius"/>
    </source>
</evidence>
<protein>
    <submittedName>
        <fullName evidence="2">Putative integral membrane protein</fullName>
    </submittedName>
</protein>
<keyword evidence="1" id="KW-0812">Transmembrane</keyword>
<dbReference type="Proteomes" id="UP000027170">
    <property type="component" value="Unassembled WGS sequence"/>
</dbReference>
<gene>
    <name evidence="2" type="ORF">SALWKB29_2198</name>
</gene>
<sequence>MASLGLSFISLSGLNIMQKYFIDWLNQQFSNFPVNALNLIYIAGAGVALNWIFGAFTFLATFKSISKLAAGISAK</sequence>
<dbReference type="EMBL" id="JFZV01000027">
    <property type="protein sequence ID" value="KDN13762.1"/>
    <property type="molecule type" value="Genomic_DNA"/>
</dbReference>
<evidence type="ECO:0000313" key="2">
    <source>
        <dbReference type="EMBL" id="KDN13762.1"/>
    </source>
</evidence>
<dbReference type="InterPro" id="IPR019670">
    <property type="entry name" value="DUF2523"/>
</dbReference>
<organism evidence="2 3">
    <name type="scientific">Snodgrassella communis</name>
    <dbReference type="NCBI Taxonomy" id="2946699"/>
    <lineage>
        <taxon>Bacteria</taxon>
        <taxon>Pseudomonadati</taxon>
        <taxon>Pseudomonadota</taxon>
        <taxon>Betaproteobacteria</taxon>
        <taxon>Neisseriales</taxon>
        <taxon>Neisseriaceae</taxon>
        <taxon>Snodgrassella</taxon>
    </lineage>
</organism>
<evidence type="ECO:0000313" key="3">
    <source>
        <dbReference type="Proteomes" id="UP000027170"/>
    </source>
</evidence>
<keyword evidence="1" id="KW-0472">Membrane</keyword>
<keyword evidence="3" id="KW-1185">Reference proteome</keyword>
<dbReference type="AlphaFoldDB" id="A0A836Z2G0"/>
<dbReference type="Pfam" id="PF10734">
    <property type="entry name" value="DUF2523"/>
    <property type="match status" value="1"/>
</dbReference>